<name>A0A1Z5J9B3_FISSO</name>
<keyword evidence="2" id="KW-0732">Signal</keyword>
<gene>
    <name evidence="3" type="ORF">FisN_14Lh095</name>
</gene>
<feature type="chain" id="PRO_5012667443" description="CS domain-containing protein" evidence="2">
    <location>
        <begin position="20"/>
        <end position="239"/>
    </location>
</feature>
<sequence>MHAIVWVVCAFVLSQQSTAFSSRPFFSQSETKLYATADEDGNELLKKAAALREEANRLEQSLKANRPSKSSNIRPQPKAPPMTSYKSMKDSTWTLTYRFVDRPESRDVTSPSERNLYSGKLTVIFLNDGYSDVVRHESTNVKVQKVWGWDVERSNDDDNEYLLFSVDFVLPSIGKERFYFQARKSVDDIGNISLAEGTITVKLDVVDSKASRWSLFSPRGILAEFRAVGEFIGKPSTAF</sequence>
<comment type="caution">
    <text evidence="3">The sequence shown here is derived from an EMBL/GenBank/DDBJ whole genome shotgun (WGS) entry which is preliminary data.</text>
</comment>
<protein>
    <recommendedName>
        <fullName evidence="5">CS domain-containing protein</fullName>
    </recommendedName>
</protein>
<evidence type="ECO:0000313" key="3">
    <source>
        <dbReference type="EMBL" id="GAX10594.1"/>
    </source>
</evidence>
<feature type="signal peptide" evidence="2">
    <location>
        <begin position="1"/>
        <end position="19"/>
    </location>
</feature>
<dbReference type="EMBL" id="BDSP01000022">
    <property type="protein sequence ID" value="GAX10594.1"/>
    <property type="molecule type" value="Genomic_DNA"/>
</dbReference>
<keyword evidence="4" id="KW-1185">Reference proteome</keyword>
<dbReference type="AlphaFoldDB" id="A0A1Z5J9B3"/>
<dbReference type="Proteomes" id="UP000198406">
    <property type="component" value="Unassembled WGS sequence"/>
</dbReference>
<evidence type="ECO:0000256" key="2">
    <source>
        <dbReference type="SAM" id="SignalP"/>
    </source>
</evidence>
<proteinExistence type="predicted"/>
<evidence type="ECO:0000313" key="4">
    <source>
        <dbReference type="Proteomes" id="UP000198406"/>
    </source>
</evidence>
<feature type="region of interest" description="Disordered" evidence="1">
    <location>
        <begin position="60"/>
        <end position="86"/>
    </location>
</feature>
<dbReference type="InParanoid" id="A0A1Z5J9B3"/>
<accession>A0A1Z5J9B3</accession>
<organism evidence="3 4">
    <name type="scientific">Fistulifera solaris</name>
    <name type="common">Oleaginous diatom</name>
    <dbReference type="NCBI Taxonomy" id="1519565"/>
    <lineage>
        <taxon>Eukaryota</taxon>
        <taxon>Sar</taxon>
        <taxon>Stramenopiles</taxon>
        <taxon>Ochrophyta</taxon>
        <taxon>Bacillariophyta</taxon>
        <taxon>Bacillariophyceae</taxon>
        <taxon>Bacillariophycidae</taxon>
        <taxon>Naviculales</taxon>
        <taxon>Naviculaceae</taxon>
        <taxon>Fistulifera</taxon>
    </lineage>
</organism>
<dbReference type="OrthoDB" id="45725at2759"/>
<reference evidence="3 4" key="1">
    <citation type="journal article" date="2015" name="Plant Cell">
        <title>Oil accumulation by the oleaginous diatom Fistulifera solaris as revealed by the genome and transcriptome.</title>
        <authorList>
            <person name="Tanaka T."/>
            <person name="Maeda Y."/>
            <person name="Veluchamy A."/>
            <person name="Tanaka M."/>
            <person name="Abida H."/>
            <person name="Marechal E."/>
            <person name="Bowler C."/>
            <person name="Muto M."/>
            <person name="Sunaga Y."/>
            <person name="Tanaka M."/>
            <person name="Yoshino T."/>
            <person name="Taniguchi T."/>
            <person name="Fukuda Y."/>
            <person name="Nemoto M."/>
            <person name="Matsumoto M."/>
            <person name="Wong P.S."/>
            <person name="Aburatani S."/>
            <person name="Fujibuchi W."/>
        </authorList>
    </citation>
    <scope>NUCLEOTIDE SEQUENCE [LARGE SCALE GENOMIC DNA]</scope>
    <source>
        <strain evidence="3 4">JPCC DA0580</strain>
    </source>
</reference>
<evidence type="ECO:0008006" key="5">
    <source>
        <dbReference type="Google" id="ProtNLM"/>
    </source>
</evidence>
<evidence type="ECO:0000256" key="1">
    <source>
        <dbReference type="SAM" id="MobiDB-lite"/>
    </source>
</evidence>